<feature type="compositionally biased region" description="Pro residues" evidence="1">
    <location>
        <begin position="148"/>
        <end position="157"/>
    </location>
</feature>
<evidence type="ECO:0000313" key="3">
    <source>
        <dbReference type="Proteomes" id="UP000015105"/>
    </source>
</evidence>
<dbReference type="Gramene" id="AET6Gv20475600.1">
    <property type="protein sequence ID" value="AET6Gv20475600.1"/>
    <property type="gene ID" value="AET6Gv20475600"/>
</dbReference>
<reference evidence="2" key="5">
    <citation type="journal article" date="2021" name="G3 (Bethesda)">
        <title>Aegilops tauschii genome assembly Aet v5.0 features greater sequence contiguity and improved annotation.</title>
        <authorList>
            <person name="Wang L."/>
            <person name="Zhu T."/>
            <person name="Rodriguez J.C."/>
            <person name="Deal K.R."/>
            <person name="Dubcovsky J."/>
            <person name="McGuire P.E."/>
            <person name="Lux T."/>
            <person name="Spannagl M."/>
            <person name="Mayer K.F.X."/>
            <person name="Baldrich P."/>
            <person name="Meyers B.C."/>
            <person name="Huo N."/>
            <person name="Gu Y.Q."/>
            <person name="Zhou H."/>
            <person name="Devos K.M."/>
            <person name="Bennetzen J.L."/>
            <person name="Unver T."/>
            <person name="Budak H."/>
            <person name="Gulick P.J."/>
            <person name="Galiba G."/>
            <person name="Kalapos B."/>
            <person name="Nelson D.R."/>
            <person name="Li P."/>
            <person name="You F.M."/>
            <person name="Luo M.C."/>
            <person name="Dvorak J."/>
        </authorList>
    </citation>
    <scope>NUCLEOTIDE SEQUENCE [LARGE SCALE GENOMIC DNA]</scope>
    <source>
        <strain evidence="2">cv. AL8/78</strain>
    </source>
</reference>
<accession>A0A453NT86</accession>
<protein>
    <submittedName>
        <fullName evidence="2">Uncharacterized protein</fullName>
    </submittedName>
</protein>
<reference evidence="2" key="3">
    <citation type="journal article" date="2017" name="Nature">
        <title>Genome sequence of the progenitor of the wheat D genome Aegilops tauschii.</title>
        <authorList>
            <person name="Luo M.C."/>
            <person name="Gu Y.Q."/>
            <person name="Puiu D."/>
            <person name="Wang H."/>
            <person name="Twardziok S.O."/>
            <person name="Deal K.R."/>
            <person name="Huo N."/>
            <person name="Zhu T."/>
            <person name="Wang L."/>
            <person name="Wang Y."/>
            <person name="McGuire P.E."/>
            <person name="Liu S."/>
            <person name="Long H."/>
            <person name="Ramasamy R.K."/>
            <person name="Rodriguez J.C."/>
            <person name="Van S.L."/>
            <person name="Yuan L."/>
            <person name="Wang Z."/>
            <person name="Xia Z."/>
            <person name="Xiao L."/>
            <person name="Anderson O.D."/>
            <person name="Ouyang S."/>
            <person name="Liang Y."/>
            <person name="Zimin A.V."/>
            <person name="Pertea G."/>
            <person name="Qi P."/>
            <person name="Bennetzen J.L."/>
            <person name="Dai X."/>
            <person name="Dawson M.W."/>
            <person name="Muller H.G."/>
            <person name="Kugler K."/>
            <person name="Rivarola-Duarte L."/>
            <person name="Spannagl M."/>
            <person name="Mayer K.F.X."/>
            <person name="Lu F.H."/>
            <person name="Bevan M.W."/>
            <person name="Leroy P."/>
            <person name="Li P."/>
            <person name="You F.M."/>
            <person name="Sun Q."/>
            <person name="Liu Z."/>
            <person name="Lyons E."/>
            <person name="Wicker T."/>
            <person name="Salzberg S.L."/>
            <person name="Devos K.M."/>
            <person name="Dvorak J."/>
        </authorList>
    </citation>
    <scope>NUCLEOTIDE SEQUENCE [LARGE SCALE GENOMIC DNA]</scope>
    <source>
        <strain evidence="2">cv. AL8/78</strain>
    </source>
</reference>
<reference evidence="3" key="2">
    <citation type="journal article" date="2017" name="Nat. Plants">
        <title>The Aegilops tauschii genome reveals multiple impacts of transposons.</title>
        <authorList>
            <person name="Zhao G."/>
            <person name="Zou C."/>
            <person name="Li K."/>
            <person name="Wang K."/>
            <person name="Li T."/>
            <person name="Gao L."/>
            <person name="Zhang X."/>
            <person name="Wang H."/>
            <person name="Yang Z."/>
            <person name="Liu X."/>
            <person name="Jiang W."/>
            <person name="Mao L."/>
            <person name="Kong X."/>
            <person name="Jiao Y."/>
            <person name="Jia J."/>
        </authorList>
    </citation>
    <scope>NUCLEOTIDE SEQUENCE [LARGE SCALE GENOMIC DNA]</scope>
    <source>
        <strain evidence="3">cv. AL8/78</strain>
    </source>
</reference>
<dbReference type="Proteomes" id="UP000015105">
    <property type="component" value="Chromosome 6D"/>
</dbReference>
<proteinExistence type="predicted"/>
<keyword evidence="3" id="KW-1185">Reference proteome</keyword>
<evidence type="ECO:0000313" key="2">
    <source>
        <dbReference type="EnsemblPlants" id="AET6Gv20475600.1"/>
    </source>
</evidence>
<reference evidence="3" key="1">
    <citation type="journal article" date="2014" name="Science">
        <title>Ancient hybridizations among the ancestral genomes of bread wheat.</title>
        <authorList>
            <consortium name="International Wheat Genome Sequencing Consortium,"/>
            <person name="Marcussen T."/>
            <person name="Sandve S.R."/>
            <person name="Heier L."/>
            <person name="Spannagl M."/>
            <person name="Pfeifer M."/>
            <person name="Jakobsen K.S."/>
            <person name="Wulff B.B."/>
            <person name="Steuernagel B."/>
            <person name="Mayer K.F."/>
            <person name="Olsen O.A."/>
        </authorList>
    </citation>
    <scope>NUCLEOTIDE SEQUENCE [LARGE SCALE GENOMIC DNA]</scope>
    <source>
        <strain evidence="3">cv. AL8/78</strain>
    </source>
</reference>
<evidence type="ECO:0000256" key="1">
    <source>
        <dbReference type="SAM" id="MobiDB-lite"/>
    </source>
</evidence>
<feature type="compositionally biased region" description="Pro residues" evidence="1">
    <location>
        <begin position="50"/>
        <end position="63"/>
    </location>
</feature>
<reference evidence="2" key="4">
    <citation type="submission" date="2019-03" db="UniProtKB">
        <authorList>
            <consortium name="EnsemblPlants"/>
        </authorList>
    </citation>
    <scope>IDENTIFICATION</scope>
</reference>
<dbReference type="AlphaFoldDB" id="A0A453NT86"/>
<dbReference type="EnsemblPlants" id="AET6Gv20475600.1">
    <property type="protein sequence ID" value="AET6Gv20475600.1"/>
    <property type="gene ID" value="AET6Gv20475600"/>
</dbReference>
<sequence length="163" mass="16676">TGGLVSHARWLGKLCSCPRGICQSPPPARQNPSRQPCSSRACAHSAPFSSPLPPSSPMAPPLFSPLALAASSPPPRRRPPSSSSPLSPSSSHGSSGQRRGAVDGGLSGWAMAAAADAQARIALAPISRGSCASPPSSPQLSRRFARPPLGPLLPLPPSRRSTR</sequence>
<feature type="region of interest" description="Disordered" evidence="1">
    <location>
        <begin position="127"/>
        <end position="163"/>
    </location>
</feature>
<name>A0A453NT86_AEGTS</name>
<feature type="region of interest" description="Disordered" evidence="1">
    <location>
        <begin position="22"/>
        <end position="104"/>
    </location>
</feature>
<feature type="compositionally biased region" description="Low complexity" evidence="1">
    <location>
        <begin position="80"/>
        <end position="91"/>
    </location>
</feature>
<organism evidence="2 3">
    <name type="scientific">Aegilops tauschii subsp. strangulata</name>
    <name type="common">Goatgrass</name>
    <dbReference type="NCBI Taxonomy" id="200361"/>
    <lineage>
        <taxon>Eukaryota</taxon>
        <taxon>Viridiplantae</taxon>
        <taxon>Streptophyta</taxon>
        <taxon>Embryophyta</taxon>
        <taxon>Tracheophyta</taxon>
        <taxon>Spermatophyta</taxon>
        <taxon>Magnoliopsida</taxon>
        <taxon>Liliopsida</taxon>
        <taxon>Poales</taxon>
        <taxon>Poaceae</taxon>
        <taxon>BOP clade</taxon>
        <taxon>Pooideae</taxon>
        <taxon>Triticodae</taxon>
        <taxon>Triticeae</taxon>
        <taxon>Triticinae</taxon>
        <taxon>Aegilops</taxon>
    </lineage>
</organism>